<feature type="transmembrane region" description="Helical" evidence="1">
    <location>
        <begin position="160"/>
        <end position="179"/>
    </location>
</feature>
<evidence type="ECO:0000256" key="1">
    <source>
        <dbReference type="SAM" id="Phobius"/>
    </source>
</evidence>
<dbReference type="RefSeq" id="WP_058028916.1">
    <property type="nucleotide sequence ID" value="NZ_CP013187.1"/>
</dbReference>
<dbReference type="STRING" id="161398.PP2015_635"/>
<keyword evidence="3" id="KW-1185">Reference proteome</keyword>
<feature type="transmembrane region" description="Helical" evidence="1">
    <location>
        <begin position="215"/>
        <end position="238"/>
    </location>
</feature>
<dbReference type="KEGG" id="pphe:PP2015_635"/>
<keyword evidence="1" id="KW-0472">Membrane</keyword>
<dbReference type="AlphaFoldDB" id="A0A0S2JZD7"/>
<dbReference type="EMBL" id="CP013187">
    <property type="protein sequence ID" value="ALO41155.1"/>
    <property type="molecule type" value="Genomic_DNA"/>
</dbReference>
<evidence type="ECO:0000313" key="2">
    <source>
        <dbReference type="EMBL" id="ALO41155.1"/>
    </source>
</evidence>
<dbReference type="InterPro" id="IPR010178">
    <property type="entry name" value="Lit"/>
</dbReference>
<proteinExistence type="predicted"/>
<dbReference type="Proteomes" id="UP000061457">
    <property type="component" value="Chromosome I"/>
</dbReference>
<sequence length="263" mass="30047">MRVLTTLSALFLSLALAFIISWQAISSVNFAYPVWYQVLEINKTIAKYGPQNQYRSGFESTTQTQHIQFFAEIAQSIELPLEQVKPALQAIEYSSKEASFNNPLLHNAEVQHLYDVAVLLEHIQMVCYVTLSISVLVFLLSLRRQAMPQTAVGFRVKDVYLIMLFLLLVGLVLVAIIGFETVFYQLHEWVFPAENQWFFYYQESLMTTLMQAPNLFAYIGGLLLSCMLIVQFLTVFVLQRILSRAAKKTGLLTPNKSKNLNPF</sequence>
<dbReference type="OrthoDB" id="7836096at2"/>
<accession>A0A0S2JZD7</accession>
<evidence type="ECO:0000313" key="3">
    <source>
        <dbReference type="Proteomes" id="UP000061457"/>
    </source>
</evidence>
<protein>
    <recommendedName>
        <fullName evidence="4">DUF1461 domain-containing protein</fullName>
    </recommendedName>
</protein>
<evidence type="ECO:0008006" key="4">
    <source>
        <dbReference type="Google" id="ProtNLM"/>
    </source>
</evidence>
<name>A0A0S2JZD7_9GAMM</name>
<feature type="transmembrane region" description="Helical" evidence="1">
    <location>
        <begin position="122"/>
        <end position="140"/>
    </location>
</feature>
<dbReference type="Pfam" id="PF07314">
    <property type="entry name" value="Lit"/>
    <property type="match status" value="1"/>
</dbReference>
<reference evidence="2 3" key="1">
    <citation type="submission" date="2015-11" db="EMBL/GenBank/DDBJ databases">
        <authorList>
            <person name="Zhang Y."/>
            <person name="Guo Z."/>
        </authorList>
    </citation>
    <scope>NUCLEOTIDE SEQUENCE [LARGE SCALE GENOMIC DNA]</scope>
    <source>
        <strain evidence="2 3">KCTC 12086</strain>
    </source>
</reference>
<gene>
    <name evidence="2" type="ORF">PP2015_635</name>
</gene>
<keyword evidence="1" id="KW-0812">Transmembrane</keyword>
<organism evidence="2 3">
    <name type="scientific">Pseudoalteromonas phenolica</name>
    <dbReference type="NCBI Taxonomy" id="161398"/>
    <lineage>
        <taxon>Bacteria</taxon>
        <taxon>Pseudomonadati</taxon>
        <taxon>Pseudomonadota</taxon>
        <taxon>Gammaproteobacteria</taxon>
        <taxon>Alteromonadales</taxon>
        <taxon>Pseudoalteromonadaceae</taxon>
        <taxon>Pseudoalteromonas</taxon>
    </lineage>
</organism>
<dbReference type="PATRIC" id="fig|161398.10.peg.646"/>
<keyword evidence="1" id="KW-1133">Transmembrane helix</keyword>